<reference evidence="2 3" key="1">
    <citation type="submission" date="2014-04" db="EMBL/GenBank/DDBJ databases">
        <authorList>
            <consortium name="DOE Joint Genome Institute"/>
            <person name="Kuo A."/>
            <person name="Kohler A."/>
            <person name="Jargeat P."/>
            <person name="Nagy L.G."/>
            <person name="Floudas D."/>
            <person name="Copeland A."/>
            <person name="Barry K.W."/>
            <person name="Cichocki N."/>
            <person name="Veneault-Fourrey C."/>
            <person name="LaButti K."/>
            <person name="Lindquist E.A."/>
            <person name="Lipzen A."/>
            <person name="Lundell T."/>
            <person name="Morin E."/>
            <person name="Murat C."/>
            <person name="Sun H."/>
            <person name="Tunlid A."/>
            <person name="Henrissat B."/>
            <person name="Grigoriev I.V."/>
            <person name="Hibbett D.S."/>
            <person name="Martin F."/>
            <person name="Nordberg H.P."/>
            <person name="Cantor M.N."/>
            <person name="Hua S.X."/>
        </authorList>
    </citation>
    <scope>NUCLEOTIDE SEQUENCE [LARGE SCALE GENOMIC DNA]</scope>
    <source>
        <strain evidence="2 3">Ve08.2h10</strain>
    </source>
</reference>
<name>A0A0D0D164_9AGAM</name>
<evidence type="ECO:0000259" key="1">
    <source>
        <dbReference type="Pfam" id="PF20231"/>
    </source>
</evidence>
<dbReference type="EMBL" id="KN829606">
    <property type="protein sequence ID" value="KIK73579.1"/>
    <property type="molecule type" value="Genomic_DNA"/>
</dbReference>
<gene>
    <name evidence="2" type="ORF">PAXRUDRAFT_178036</name>
</gene>
<feature type="non-terminal residue" evidence="2">
    <location>
        <position position="1"/>
    </location>
</feature>
<dbReference type="OrthoDB" id="4743193at2759"/>
<evidence type="ECO:0000313" key="2">
    <source>
        <dbReference type="EMBL" id="KIK73579.1"/>
    </source>
</evidence>
<feature type="domain" description="DUF6589" evidence="1">
    <location>
        <begin position="4"/>
        <end position="186"/>
    </location>
</feature>
<reference evidence="3" key="2">
    <citation type="submission" date="2015-01" db="EMBL/GenBank/DDBJ databases">
        <title>Evolutionary Origins and Diversification of the Mycorrhizal Mutualists.</title>
        <authorList>
            <consortium name="DOE Joint Genome Institute"/>
            <consortium name="Mycorrhizal Genomics Consortium"/>
            <person name="Kohler A."/>
            <person name="Kuo A."/>
            <person name="Nagy L.G."/>
            <person name="Floudas D."/>
            <person name="Copeland A."/>
            <person name="Barry K.W."/>
            <person name="Cichocki N."/>
            <person name="Veneault-Fourrey C."/>
            <person name="LaButti K."/>
            <person name="Lindquist E.A."/>
            <person name="Lipzen A."/>
            <person name="Lundell T."/>
            <person name="Morin E."/>
            <person name="Murat C."/>
            <person name="Riley R."/>
            <person name="Ohm R."/>
            <person name="Sun H."/>
            <person name="Tunlid A."/>
            <person name="Henrissat B."/>
            <person name="Grigoriev I.V."/>
            <person name="Hibbett D.S."/>
            <person name="Martin F."/>
        </authorList>
    </citation>
    <scope>NUCLEOTIDE SEQUENCE [LARGE SCALE GENOMIC DNA]</scope>
    <source>
        <strain evidence="3">Ve08.2h10</strain>
    </source>
</reference>
<dbReference type="InParanoid" id="A0A0D0D164"/>
<dbReference type="HOGENOM" id="CLU_009487_1_1_1"/>
<keyword evidence="3" id="KW-1185">Reference proteome</keyword>
<dbReference type="Pfam" id="PF20231">
    <property type="entry name" value="DUF6589"/>
    <property type="match status" value="1"/>
</dbReference>
<sequence>DSICHCLDCWRVEVKKQNRASTSLEAFASLEPSFDELQEIADAMARNYISNYQLWQMRNKSDSQMDQQYENALLLNKYVLLYEELSYAMNQGDISRVESCIIMWILIFKATGKHKYASQMTDFLCNVHFSYPEGLWCILRQSSQPELTSQYRNAVRYHLLINPTEQKGKFHAIDWCVELNNLFTKV</sequence>
<evidence type="ECO:0000313" key="3">
    <source>
        <dbReference type="Proteomes" id="UP000054538"/>
    </source>
</evidence>
<protein>
    <submittedName>
        <fullName evidence="2">Unplaced genomic scaffold scaffold_4784, whole genome shotgun sequence</fullName>
    </submittedName>
</protein>
<dbReference type="AlphaFoldDB" id="A0A0D0D164"/>
<dbReference type="STRING" id="930991.A0A0D0D164"/>
<dbReference type="InterPro" id="IPR046496">
    <property type="entry name" value="DUF6589"/>
</dbReference>
<dbReference type="Proteomes" id="UP000054538">
    <property type="component" value="Unassembled WGS sequence"/>
</dbReference>
<proteinExistence type="predicted"/>
<organism evidence="2 3">
    <name type="scientific">Paxillus rubicundulus Ve08.2h10</name>
    <dbReference type="NCBI Taxonomy" id="930991"/>
    <lineage>
        <taxon>Eukaryota</taxon>
        <taxon>Fungi</taxon>
        <taxon>Dikarya</taxon>
        <taxon>Basidiomycota</taxon>
        <taxon>Agaricomycotina</taxon>
        <taxon>Agaricomycetes</taxon>
        <taxon>Agaricomycetidae</taxon>
        <taxon>Boletales</taxon>
        <taxon>Paxilineae</taxon>
        <taxon>Paxillaceae</taxon>
        <taxon>Paxillus</taxon>
    </lineage>
</organism>
<accession>A0A0D0D164</accession>